<evidence type="ECO:0000256" key="5">
    <source>
        <dbReference type="ARBA" id="ARBA00022741"/>
    </source>
</evidence>
<evidence type="ECO:0000313" key="12">
    <source>
        <dbReference type="Proteomes" id="UP000472879"/>
    </source>
</evidence>
<dbReference type="PANTHER" id="PTHR38761:SF1">
    <property type="entry name" value="GLUTAMATE--CYSTEINE LIGASE"/>
    <property type="match status" value="1"/>
</dbReference>
<protein>
    <recommendedName>
        <fullName evidence="2 9">Glutamate--cysteine ligase</fullName>
        <ecNumber evidence="2 9">6.3.2.2</ecNumber>
    </recommendedName>
</protein>
<keyword evidence="3 8" id="KW-0436">Ligase</keyword>
<comment type="similarity">
    <text evidence="8">Belongs to the glutamate--cysteine ligase type 1 family.</text>
</comment>
<evidence type="ECO:0000256" key="1">
    <source>
        <dbReference type="ARBA" id="ARBA00005006"/>
    </source>
</evidence>
<feature type="domain" description="Glutamate--cysteine ligase" evidence="10">
    <location>
        <begin position="25"/>
        <end position="217"/>
    </location>
</feature>
<dbReference type="Gene3D" id="3.30.590.20">
    <property type="match status" value="1"/>
</dbReference>
<evidence type="ECO:0000256" key="4">
    <source>
        <dbReference type="ARBA" id="ARBA00022684"/>
    </source>
</evidence>
<dbReference type="EMBL" id="WJNA01000019">
    <property type="protein sequence ID" value="MRH09469.1"/>
    <property type="molecule type" value="Genomic_DNA"/>
</dbReference>
<dbReference type="GO" id="GO:0005524">
    <property type="term" value="F:ATP binding"/>
    <property type="evidence" value="ECO:0007669"/>
    <property type="project" value="UniProtKB-KW"/>
</dbReference>
<comment type="catalytic activity">
    <reaction evidence="7 9">
        <text>L-cysteine + L-glutamate + ATP = gamma-L-glutamyl-L-cysteine + ADP + phosphate + H(+)</text>
        <dbReference type="Rhea" id="RHEA:13285"/>
        <dbReference type="ChEBI" id="CHEBI:15378"/>
        <dbReference type="ChEBI" id="CHEBI:29985"/>
        <dbReference type="ChEBI" id="CHEBI:30616"/>
        <dbReference type="ChEBI" id="CHEBI:35235"/>
        <dbReference type="ChEBI" id="CHEBI:43474"/>
        <dbReference type="ChEBI" id="CHEBI:58173"/>
        <dbReference type="ChEBI" id="CHEBI:456216"/>
        <dbReference type="EC" id="6.3.2.2"/>
    </reaction>
</comment>
<evidence type="ECO:0000259" key="10">
    <source>
        <dbReference type="Pfam" id="PF04262"/>
    </source>
</evidence>
<dbReference type="InterPro" id="IPR007370">
    <property type="entry name" value="Glu_cys_ligase"/>
</dbReference>
<reference evidence="11 12" key="1">
    <citation type="submission" date="2019-11" db="EMBL/GenBank/DDBJ databases">
        <title>Draft genome sequence of 12 host-associated Lactobacillus reuteri rodent strains.</title>
        <authorList>
            <person name="Zhang S."/>
            <person name="Ozcam M."/>
            <person name="Van Pijkeren J.P."/>
        </authorList>
    </citation>
    <scope>NUCLEOTIDE SEQUENCE [LARGE SCALE GENOMIC DNA]</scope>
    <source>
        <strain evidence="11 12">Lr4020</strain>
    </source>
</reference>
<keyword evidence="6" id="KW-0067">ATP-binding</keyword>
<evidence type="ECO:0000256" key="8">
    <source>
        <dbReference type="RuleBase" id="RU003544"/>
    </source>
</evidence>
<sequence length="448" mass="51067">MYNVKTLLHLMEGRALMLSKFGRKIINQNQDNLLNSFLIGLEVERQRTDAQGQISSYPYPQNIGNQQDNPWITNDFMETMTEVVTPVATTIDDALSYLEKLSNVLRSGLHSHEYLWPLSMPPELPRDRRQVEIAHANAEKRHYFFTWLKSHELQEATPCGMHINLGLTPQLTNGLTIAEKNQLYIILAQGFLRYRFMLTYFFGASPLAERNYFLNNQGPQRLVRSIRQSAYGFGTKFTGNFADIEHYQERILAGICDGKLLAEHDFHSPVRLRKQGSIKDIVVKGTSYLELRMLDLNPWASVGINSDELKLICLMAAYFLVEKPAPYNLQQFTDMNEQVALESPYEHCQYQTEILTFLTELRKFAGTIQANQSIYDLLDRLAIMVCHPSLTINGQLARHVNNGSLISFAVCQAKKFQSRATLATNIYDGFASGYVPTADELAQYLSAK</sequence>
<dbReference type="SUPFAM" id="SSF55931">
    <property type="entry name" value="Glutamine synthetase/guanido kinase"/>
    <property type="match status" value="1"/>
</dbReference>
<evidence type="ECO:0000256" key="2">
    <source>
        <dbReference type="ARBA" id="ARBA00012220"/>
    </source>
</evidence>
<name>A0A6L5P695_LIMRT</name>
<dbReference type="EC" id="6.3.2.2" evidence="2 9"/>
<keyword evidence="4 8" id="KW-0317">Glutathione biosynthesis</keyword>
<evidence type="ECO:0000313" key="11">
    <source>
        <dbReference type="EMBL" id="MRH09469.1"/>
    </source>
</evidence>
<comment type="pathway">
    <text evidence="1 9">Sulfur metabolism; glutathione biosynthesis; glutathione from L-cysteine and L-glutamate: step 1/2.</text>
</comment>
<dbReference type="PANTHER" id="PTHR38761">
    <property type="entry name" value="GLUTAMATE--CYSTEINE LIGASE"/>
    <property type="match status" value="1"/>
</dbReference>
<dbReference type="InterPro" id="IPR006334">
    <property type="entry name" value="Glut_cys_ligase"/>
</dbReference>
<feature type="domain" description="Glutamate--cysteine ligase" evidence="10">
    <location>
        <begin position="241"/>
        <end position="338"/>
    </location>
</feature>
<dbReference type="UniPathway" id="UPA00142">
    <property type="reaction ID" value="UER00209"/>
</dbReference>
<organism evidence="11 12">
    <name type="scientific">Limosilactobacillus reuteri</name>
    <name type="common">Lactobacillus reuteri</name>
    <dbReference type="NCBI Taxonomy" id="1598"/>
    <lineage>
        <taxon>Bacteria</taxon>
        <taxon>Bacillati</taxon>
        <taxon>Bacillota</taxon>
        <taxon>Bacilli</taxon>
        <taxon>Lactobacillales</taxon>
        <taxon>Lactobacillaceae</taxon>
        <taxon>Limosilactobacillus</taxon>
    </lineage>
</organism>
<evidence type="ECO:0000256" key="9">
    <source>
        <dbReference type="RuleBase" id="RU004391"/>
    </source>
</evidence>
<evidence type="ECO:0000256" key="6">
    <source>
        <dbReference type="ARBA" id="ARBA00022840"/>
    </source>
</evidence>
<dbReference type="GO" id="GO:0006750">
    <property type="term" value="P:glutathione biosynthetic process"/>
    <property type="evidence" value="ECO:0007669"/>
    <property type="project" value="UniProtKB-UniPathway"/>
</dbReference>
<dbReference type="AlphaFoldDB" id="A0A6L5P695"/>
<proteinExistence type="inferred from homology"/>
<dbReference type="GO" id="GO:0046872">
    <property type="term" value="F:metal ion binding"/>
    <property type="evidence" value="ECO:0007669"/>
    <property type="project" value="TreeGrafter"/>
</dbReference>
<keyword evidence="5" id="KW-0547">Nucleotide-binding</keyword>
<evidence type="ECO:0000256" key="7">
    <source>
        <dbReference type="ARBA" id="ARBA00048819"/>
    </source>
</evidence>
<gene>
    <name evidence="11" type="ORF">GIX81_08420</name>
</gene>
<comment type="caution">
    <text evidence="11">The sequence shown here is derived from an EMBL/GenBank/DDBJ whole genome shotgun (WGS) entry which is preliminary data.</text>
</comment>
<dbReference type="InterPro" id="IPR014746">
    <property type="entry name" value="Gln_synth/guanido_kin_cat_dom"/>
</dbReference>
<evidence type="ECO:0000256" key="3">
    <source>
        <dbReference type="ARBA" id="ARBA00022598"/>
    </source>
</evidence>
<dbReference type="GO" id="GO:0004357">
    <property type="term" value="F:glutamate-cysteine ligase activity"/>
    <property type="evidence" value="ECO:0007669"/>
    <property type="project" value="UniProtKB-EC"/>
</dbReference>
<dbReference type="GO" id="GO:0005829">
    <property type="term" value="C:cytosol"/>
    <property type="evidence" value="ECO:0007669"/>
    <property type="project" value="TreeGrafter"/>
</dbReference>
<accession>A0A6L5P695</accession>
<dbReference type="Pfam" id="PF04262">
    <property type="entry name" value="Glu_cys_ligase"/>
    <property type="match status" value="2"/>
</dbReference>
<dbReference type="Proteomes" id="UP000472879">
    <property type="component" value="Unassembled WGS sequence"/>
</dbReference>